<evidence type="ECO:0000313" key="6">
    <source>
        <dbReference type="Proteomes" id="UP000593562"/>
    </source>
</evidence>
<dbReference type="SUPFAM" id="SSF48452">
    <property type="entry name" value="TPR-like"/>
    <property type="match status" value="1"/>
</dbReference>
<dbReference type="PANTHER" id="PTHR47926:SF347">
    <property type="entry name" value="PENTATRICOPEPTIDE REPEAT-CONTAINING PROTEIN"/>
    <property type="match status" value="1"/>
</dbReference>
<name>A0A7J7BXL6_TRIWF</name>
<proteinExistence type="inferred from homology"/>
<dbReference type="Proteomes" id="UP000593562">
    <property type="component" value="Unassembled WGS sequence"/>
</dbReference>
<feature type="domain" description="DYW" evidence="4">
    <location>
        <begin position="574"/>
        <end position="665"/>
    </location>
</feature>
<dbReference type="InterPro" id="IPR011990">
    <property type="entry name" value="TPR-like_helical_dom_sf"/>
</dbReference>
<gene>
    <name evidence="5" type="ORF">HS088_TW22G00291</name>
</gene>
<comment type="similarity">
    <text evidence="1">Belongs to the PPR family. PCMP-H subfamily.</text>
</comment>
<dbReference type="FunFam" id="1.25.40.10:FF:000158">
    <property type="entry name" value="pentatricopeptide repeat-containing protein At2g33680"/>
    <property type="match status" value="1"/>
</dbReference>
<dbReference type="EMBL" id="JAAARO010000022">
    <property type="protein sequence ID" value="KAF5726611.1"/>
    <property type="molecule type" value="Genomic_DNA"/>
</dbReference>
<organism evidence="5 6">
    <name type="scientific">Tripterygium wilfordii</name>
    <name type="common">Thunder God vine</name>
    <dbReference type="NCBI Taxonomy" id="458696"/>
    <lineage>
        <taxon>Eukaryota</taxon>
        <taxon>Viridiplantae</taxon>
        <taxon>Streptophyta</taxon>
        <taxon>Embryophyta</taxon>
        <taxon>Tracheophyta</taxon>
        <taxon>Spermatophyta</taxon>
        <taxon>Magnoliopsida</taxon>
        <taxon>eudicotyledons</taxon>
        <taxon>Gunneridae</taxon>
        <taxon>Pentapetalae</taxon>
        <taxon>rosids</taxon>
        <taxon>fabids</taxon>
        <taxon>Celastrales</taxon>
        <taxon>Celastraceae</taxon>
        <taxon>Tripterygium</taxon>
    </lineage>
</organism>
<dbReference type="Pfam" id="PF01535">
    <property type="entry name" value="PPR"/>
    <property type="match status" value="2"/>
</dbReference>
<dbReference type="Gene3D" id="1.25.40.10">
    <property type="entry name" value="Tetratricopeptide repeat domain"/>
    <property type="match status" value="3"/>
</dbReference>
<dbReference type="PANTHER" id="PTHR47926">
    <property type="entry name" value="PENTATRICOPEPTIDE REPEAT-CONTAINING PROTEIN"/>
    <property type="match status" value="1"/>
</dbReference>
<evidence type="ECO:0000256" key="1">
    <source>
        <dbReference type="ARBA" id="ARBA00006643"/>
    </source>
</evidence>
<feature type="repeat" description="PPR" evidence="3">
    <location>
        <begin position="262"/>
        <end position="296"/>
    </location>
</feature>
<dbReference type="OrthoDB" id="743409at2759"/>
<dbReference type="InterPro" id="IPR032867">
    <property type="entry name" value="DYW_dom"/>
</dbReference>
<dbReference type="InterPro" id="IPR046960">
    <property type="entry name" value="PPR_At4g14850-like_plant"/>
</dbReference>
<dbReference type="InterPro" id="IPR002885">
    <property type="entry name" value="PPR_rpt"/>
</dbReference>
<keyword evidence="2" id="KW-0677">Repeat</keyword>
<dbReference type="GO" id="GO:0003723">
    <property type="term" value="F:RNA binding"/>
    <property type="evidence" value="ECO:0007669"/>
    <property type="project" value="InterPro"/>
</dbReference>
<dbReference type="NCBIfam" id="TIGR00756">
    <property type="entry name" value="PPR"/>
    <property type="match status" value="2"/>
</dbReference>
<protein>
    <submittedName>
        <fullName evidence="5">Pentatricopeptide repeat-containing protein DOT4 chloroplastic-like</fullName>
    </submittedName>
</protein>
<accession>A0A7J7BXL6</accession>
<reference evidence="5 6" key="1">
    <citation type="journal article" date="2020" name="Nat. Commun.">
        <title>Genome of Tripterygium wilfordii and identification of cytochrome P450 involved in triptolide biosynthesis.</title>
        <authorList>
            <person name="Tu L."/>
            <person name="Su P."/>
            <person name="Zhang Z."/>
            <person name="Gao L."/>
            <person name="Wang J."/>
            <person name="Hu T."/>
            <person name="Zhou J."/>
            <person name="Zhang Y."/>
            <person name="Zhao Y."/>
            <person name="Liu Y."/>
            <person name="Song Y."/>
            <person name="Tong Y."/>
            <person name="Lu Y."/>
            <person name="Yang J."/>
            <person name="Xu C."/>
            <person name="Jia M."/>
            <person name="Peters R.J."/>
            <person name="Huang L."/>
            <person name="Gao W."/>
        </authorList>
    </citation>
    <scope>NUCLEOTIDE SEQUENCE [LARGE SCALE GENOMIC DNA]</scope>
    <source>
        <strain evidence="6">cv. XIE 37</strain>
        <tissue evidence="5">Leaf</tissue>
    </source>
</reference>
<evidence type="ECO:0000256" key="3">
    <source>
        <dbReference type="PROSITE-ProRule" id="PRU00708"/>
    </source>
</evidence>
<dbReference type="GO" id="GO:0009451">
    <property type="term" value="P:RNA modification"/>
    <property type="evidence" value="ECO:0007669"/>
    <property type="project" value="InterPro"/>
</dbReference>
<keyword evidence="6" id="KW-1185">Reference proteome</keyword>
<dbReference type="GO" id="GO:0099402">
    <property type="term" value="P:plant organ development"/>
    <property type="evidence" value="ECO:0007669"/>
    <property type="project" value="UniProtKB-ARBA"/>
</dbReference>
<evidence type="ECO:0000313" key="5">
    <source>
        <dbReference type="EMBL" id="KAF5726611.1"/>
    </source>
</evidence>
<dbReference type="Pfam" id="PF14432">
    <property type="entry name" value="DYW_deaminase"/>
    <property type="match status" value="1"/>
</dbReference>
<sequence length="665" mass="74798">MDVLSLTYTPSFLKKDNPIKSTVQFKRTRHLKTSDRHSKAVKSGGLTTTHKVLGEIPLSSSYSWNKLIHTHLCNGDSQTALSVFNLMLLCHVRPDRHTIPRIITASRISANLFLGRQVHALALKLGFSTDHYVVTALIELYGRLVGVDAARFVFDKCSLKNSVSWTMLARLYLAENKPNLAIDVFTQMVEFNVDIDPVALATAIGACGQLKSVQQGRSVHEVAKKCGLESDVLVGNSLLKMYIDCGRVENARATFDRMPYKDVISWTEIIRVHVKNGGFNEGLKLFRQMITDKVQPDSLTISSVLPACARMAAHKHGKEIHGYLIRNGIDMNVTVSNAIMDMYVKSGFIESASKVFSFLEERDVVSWTVMILGFSLHGQGELGVDLFHKMEKDSSIEIDNLTYAAVLHACITACFVAEGKLYFSCIRKVNAAHYASMVSLLARARLFDEARSFIEEHKIGRIREVLRALLDGYRIHQQATLGKQVIEKLLDLEPLNAENYVLLSNWNAENASWDMADEWKKTIRDMGLNPKKAHSWIEFRNKVHVFGTGDLSHPRSEKIYSELHNLMKNMEYEGIRPNSDYSLHDVDEERECIQIGHSELLAISFGLISTQAGATIRVTKNLRVCHSCHDAAKGISKVVEREIIIKDPSCFHHFKNGACSCKDFW</sequence>
<evidence type="ECO:0000256" key="2">
    <source>
        <dbReference type="ARBA" id="ARBA00022737"/>
    </source>
</evidence>
<dbReference type="AlphaFoldDB" id="A0A7J7BXL6"/>
<dbReference type="InParanoid" id="A0A7J7BXL6"/>
<evidence type="ECO:0000259" key="4">
    <source>
        <dbReference type="Pfam" id="PF14432"/>
    </source>
</evidence>
<dbReference type="PROSITE" id="PS51375">
    <property type="entry name" value="PPR"/>
    <property type="match status" value="2"/>
</dbReference>
<dbReference type="FunFam" id="1.25.40.10:FF:000436">
    <property type="entry name" value="Pentatricopeptide repeat-containing protein At5g39350 family"/>
    <property type="match status" value="1"/>
</dbReference>
<dbReference type="GO" id="GO:0008270">
    <property type="term" value="F:zinc ion binding"/>
    <property type="evidence" value="ECO:0007669"/>
    <property type="project" value="InterPro"/>
</dbReference>
<comment type="caution">
    <text evidence="5">The sequence shown here is derived from an EMBL/GenBank/DDBJ whole genome shotgun (WGS) entry which is preliminary data.</text>
</comment>
<dbReference type="Pfam" id="PF13041">
    <property type="entry name" value="PPR_2"/>
    <property type="match status" value="2"/>
</dbReference>
<feature type="repeat" description="PPR" evidence="3">
    <location>
        <begin position="60"/>
        <end position="94"/>
    </location>
</feature>